<accession>A0A2P1PLR8</accession>
<dbReference type="Pfam" id="PF03372">
    <property type="entry name" value="Exo_endo_phos"/>
    <property type="match status" value="1"/>
</dbReference>
<dbReference type="EMBL" id="CP027860">
    <property type="protein sequence ID" value="AVP95785.1"/>
    <property type="molecule type" value="Genomic_DNA"/>
</dbReference>
<name>A0A2P1PLR8_9GAMM</name>
<evidence type="ECO:0000313" key="3">
    <source>
        <dbReference type="EMBL" id="AVP95785.1"/>
    </source>
</evidence>
<dbReference type="RefSeq" id="WP_106889714.1">
    <property type="nucleotide sequence ID" value="NZ_CP027860.1"/>
</dbReference>
<organism evidence="3 4">
    <name type="scientific">Ahniella affigens</name>
    <dbReference type="NCBI Taxonomy" id="2021234"/>
    <lineage>
        <taxon>Bacteria</taxon>
        <taxon>Pseudomonadati</taxon>
        <taxon>Pseudomonadota</taxon>
        <taxon>Gammaproteobacteria</taxon>
        <taxon>Lysobacterales</taxon>
        <taxon>Rhodanobacteraceae</taxon>
        <taxon>Ahniella</taxon>
    </lineage>
</organism>
<feature type="domain" description="Endonuclease/exonuclease/phosphatase" evidence="2">
    <location>
        <begin position="115"/>
        <end position="310"/>
    </location>
</feature>
<dbReference type="SUPFAM" id="SSF56219">
    <property type="entry name" value="DNase I-like"/>
    <property type="match status" value="1"/>
</dbReference>
<dbReference type="KEGG" id="xba:C7S18_00595"/>
<feature type="transmembrane region" description="Helical" evidence="1">
    <location>
        <begin position="80"/>
        <end position="99"/>
    </location>
</feature>
<proteinExistence type="predicted"/>
<reference evidence="3 4" key="1">
    <citation type="submission" date="2018-03" db="EMBL/GenBank/DDBJ databases">
        <title>Ahniella affigens gen. nov., sp. nov., a gammaproteobacterium isolated from sandy soil near a stream.</title>
        <authorList>
            <person name="Ko Y."/>
            <person name="Kim J.-H."/>
        </authorList>
    </citation>
    <scope>NUCLEOTIDE SEQUENCE [LARGE SCALE GENOMIC DNA]</scope>
    <source>
        <strain evidence="3 4">D13</strain>
    </source>
</reference>
<evidence type="ECO:0000256" key="1">
    <source>
        <dbReference type="SAM" id="Phobius"/>
    </source>
</evidence>
<dbReference type="InterPro" id="IPR005135">
    <property type="entry name" value="Endo/exonuclease/phosphatase"/>
</dbReference>
<dbReference type="AlphaFoldDB" id="A0A2P1PLR8"/>
<reference evidence="3 4" key="2">
    <citation type="submission" date="2018-03" db="EMBL/GenBank/DDBJ databases">
        <authorList>
            <person name="Keele B.F."/>
        </authorList>
    </citation>
    <scope>NUCLEOTIDE SEQUENCE [LARGE SCALE GENOMIC DNA]</scope>
    <source>
        <strain evidence="3 4">D13</strain>
    </source>
</reference>
<evidence type="ECO:0000259" key="2">
    <source>
        <dbReference type="Pfam" id="PF03372"/>
    </source>
</evidence>
<protein>
    <recommendedName>
        <fullName evidence="2">Endonuclease/exonuclease/phosphatase domain-containing protein</fullName>
    </recommendedName>
</protein>
<dbReference type="Gene3D" id="3.60.10.10">
    <property type="entry name" value="Endonuclease/exonuclease/phosphatase"/>
    <property type="match status" value="1"/>
</dbReference>
<keyword evidence="4" id="KW-1185">Reference proteome</keyword>
<feature type="transmembrane region" description="Helical" evidence="1">
    <location>
        <begin position="12"/>
        <end position="35"/>
    </location>
</feature>
<keyword evidence="1" id="KW-0812">Transmembrane</keyword>
<dbReference type="InterPro" id="IPR036691">
    <property type="entry name" value="Endo/exonu/phosph_ase_sf"/>
</dbReference>
<sequence>MNSASGATTRAFRISGILDACLLLLTLGIISPWLARAFDALTWVRLAWLSDLASHWQWLWASLLVTIVLIRVWQRAHLRLGLLGLLLLPCWSAAPRLPIADGPSNPPTLRIAAVNLLVTNHDAIGLRAFLDQVKPDIVVLTELHPDIARTAGTWGDYPERFMLAEDSPFGIGVLSRVPWQDAESQIDATGLPEIDVRLVWQGKPVLLSAVHPMPPMSAAWHQARAEKLQAVAKRQQTFPGARLIVGDLNASPWSSALRPLNATYQRANALQATWPSNALGWLGIPIDLILASPDWAVQQFQVAPAFGSDHHPVWADLVLIDQDAKQESP</sequence>
<feature type="transmembrane region" description="Helical" evidence="1">
    <location>
        <begin position="55"/>
        <end position="73"/>
    </location>
</feature>
<dbReference type="GO" id="GO:0003824">
    <property type="term" value="F:catalytic activity"/>
    <property type="evidence" value="ECO:0007669"/>
    <property type="project" value="InterPro"/>
</dbReference>
<dbReference type="OrthoDB" id="9796594at2"/>
<evidence type="ECO:0000313" key="4">
    <source>
        <dbReference type="Proteomes" id="UP000241074"/>
    </source>
</evidence>
<dbReference type="Proteomes" id="UP000241074">
    <property type="component" value="Chromosome"/>
</dbReference>
<keyword evidence="1" id="KW-1133">Transmembrane helix</keyword>
<gene>
    <name evidence="3" type="ORF">C7S18_00595</name>
</gene>
<keyword evidence="1" id="KW-0472">Membrane</keyword>